<name>A0A081D8W6_NONUL</name>
<gene>
    <name evidence="1" type="ORF">JCM19296_940</name>
</gene>
<evidence type="ECO:0000313" key="1">
    <source>
        <dbReference type="EMBL" id="GAK75362.1"/>
    </source>
</evidence>
<proteinExistence type="predicted"/>
<dbReference type="Proteomes" id="UP000028980">
    <property type="component" value="Unassembled WGS sequence"/>
</dbReference>
<dbReference type="InterPro" id="IPR021272">
    <property type="entry name" value="DUF2851"/>
</dbReference>
<evidence type="ECO:0008006" key="3">
    <source>
        <dbReference type="Google" id="ProtNLM"/>
    </source>
</evidence>
<comment type="caution">
    <text evidence="1">The sequence shown here is derived from an EMBL/GenBank/DDBJ whole genome shotgun (WGS) entry which is preliminary data.</text>
</comment>
<sequence>MQEDFIHYLWKFKKLSGQQLQTTEGKSIVVKSLGTHNFHSGPDFFNGRLEIDGQEWAGNVEMHVKASDWYLHGHDDDPAYDNVILHVVWIHDAEITRRDEINIPVLEVSKYVPESLVKSYQKLFAIKKDQFINCENDIAAVDGFKKAQWFEKLFFERLEQRSIHINRILKLTQNDWEALFFQLLCRSFGTKINGDAFEQLAQSIDSITVRKLAKDAFQLEATLLGQAGLLNDIKKDRYYKLLVDEYAFAKAKFQLQLALIPMKFFRLRPANYPTIRISQLAMLYHNSPHLFGEVLLAKTREDIHKLFDVKSASYWDTHHVFDKETVFREKSLTASFIDLVIINCIVPVKFAHAQFAGKDKTEELLQLMYDLKFESNTIVGEFKKRTEINNALESQAVLQLKSHYCDVNKCLSCDIGVSLLRDKSS</sequence>
<dbReference type="EMBL" id="BBLG01000001">
    <property type="protein sequence ID" value="GAK75362.1"/>
    <property type="molecule type" value="Genomic_DNA"/>
</dbReference>
<protein>
    <recommendedName>
        <fullName evidence="3">DUF2851 domain-containing protein</fullName>
    </recommendedName>
</protein>
<dbReference type="Pfam" id="PF11013">
    <property type="entry name" value="DUF2851"/>
    <property type="match status" value="1"/>
</dbReference>
<dbReference type="AlphaFoldDB" id="A0A081D8W6"/>
<accession>A0A081D8W6</accession>
<organism evidence="1 2">
    <name type="scientific">Nonlabens ulvanivorans</name>
    <name type="common">Persicivirga ulvanivorans</name>
    <dbReference type="NCBI Taxonomy" id="906888"/>
    <lineage>
        <taxon>Bacteria</taxon>
        <taxon>Pseudomonadati</taxon>
        <taxon>Bacteroidota</taxon>
        <taxon>Flavobacteriia</taxon>
        <taxon>Flavobacteriales</taxon>
        <taxon>Flavobacteriaceae</taxon>
        <taxon>Nonlabens</taxon>
    </lineage>
</organism>
<dbReference type="RefSeq" id="WP_042269689.1">
    <property type="nucleotide sequence ID" value="NZ_JBDUVK010000164.1"/>
</dbReference>
<evidence type="ECO:0000313" key="2">
    <source>
        <dbReference type="Proteomes" id="UP000028980"/>
    </source>
</evidence>
<reference evidence="1 2" key="1">
    <citation type="journal article" date="2014" name="Genome Announc.">
        <title>Draft Genome Sequences of Marine Flavobacterium Nonlabens Strains NR17, NR24, NR27, NR32, NR33, and Ara13.</title>
        <authorList>
            <person name="Nakanishi M."/>
            <person name="Meirelles P."/>
            <person name="Suzuki R."/>
            <person name="Takatani N."/>
            <person name="Mino S."/>
            <person name="Suda W."/>
            <person name="Oshima K."/>
            <person name="Hattori M."/>
            <person name="Ohkuma M."/>
            <person name="Hosokawa M."/>
            <person name="Miyashita K."/>
            <person name="Thompson F.L."/>
            <person name="Niwa A."/>
            <person name="Sawabe T."/>
            <person name="Sawabe T."/>
        </authorList>
    </citation>
    <scope>NUCLEOTIDE SEQUENCE [LARGE SCALE GENOMIC DNA]</scope>
    <source>
        <strain evidence="2">JCM19296</strain>
    </source>
</reference>